<dbReference type="EMBL" id="CP001734">
    <property type="protein sequence ID" value="ACV69670.1"/>
    <property type="molecule type" value="Genomic_DNA"/>
</dbReference>
<accession>C8X5H3</accession>
<sequence>MRIQHILVACLAATFVFCTFLPSLWAQRPNATETPPGWEQREAAQERGASQRDPQVDKRLREKWDQQREQREIRERERHEREWESETESWPEWLRKNGEGNASWEKRRQRWREETGNINATRRGDSQGRGRGRGRGHGRSSQ</sequence>
<keyword evidence="2" id="KW-0732">Signal</keyword>
<name>C8X5H3_DESRD</name>
<dbReference type="Proteomes" id="UP000001052">
    <property type="component" value="Chromosome"/>
</dbReference>
<feature type="region of interest" description="Disordered" evidence="1">
    <location>
        <begin position="30"/>
        <end position="142"/>
    </location>
</feature>
<gene>
    <name evidence="3" type="ordered locus">Dret_2388</name>
</gene>
<dbReference type="HOGENOM" id="CLU_1812696_0_0_7"/>
<dbReference type="AlphaFoldDB" id="C8X5H3"/>
<feature type="chain" id="PRO_5002994114" evidence="2">
    <location>
        <begin position="27"/>
        <end position="142"/>
    </location>
</feature>
<reference evidence="4" key="1">
    <citation type="submission" date="2009-09" db="EMBL/GenBank/DDBJ databases">
        <title>The complete chromosome of Desulfohalobium retbaense DSM 5692.</title>
        <authorList>
            <consortium name="US DOE Joint Genome Institute (JGI-PGF)"/>
            <person name="Lucas S."/>
            <person name="Copeland A."/>
            <person name="Lapidus A."/>
            <person name="Glavina del Rio T."/>
            <person name="Dalin E."/>
            <person name="Tice H."/>
            <person name="Bruce D."/>
            <person name="Goodwin L."/>
            <person name="Pitluck S."/>
            <person name="Kyrpides N."/>
            <person name="Mavromatis K."/>
            <person name="Ivanova N."/>
            <person name="Mikhailova N."/>
            <person name="Munk A.C."/>
            <person name="Brettin T."/>
            <person name="Detter J.C."/>
            <person name="Han C."/>
            <person name="Tapia R."/>
            <person name="Larimer F."/>
            <person name="Land M."/>
            <person name="Hauser L."/>
            <person name="Markowitz V."/>
            <person name="Cheng J.-F."/>
            <person name="Hugenholtz P."/>
            <person name="Woyke T."/>
            <person name="Wu D."/>
            <person name="Spring S."/>
            <person name="Klenk H.-P."/>
            <person name="Eisen J.A."/>
        </authorList>
    </citation>
    <scope>NUCLEOTIDE SEQUENCE [LARGE SCALE GENOMIC DNA]</scope>
    <source>
        <strain evidence="4">DSM 5692</strain>
    </source>
</reference>
<evidence type="ECO:0000313" key="4">
    <source>
        <dbReference type="Proteomes" id="UP000001052"/>
    </source>
</evidence>
<feature type="compositionally biased region" description="Basic residues" evidence="1">
    <location>
        <begin position="130"/>
        <end position="142"/>
    </location>
</feature>
<feature type="compositionally biased region" description="Basic and acidic residues" evidence="1">
    <location>
        <begin position="54"/>
        <end position="84"/>
    </location>
</feature>
<dbReference type="KEGG" id="drt:Dret_2388"/>
<evidence type="ECO:0000313" key="3">
    <source>
        <dbReference type="EMBL" id="ACV69670.1"/>
    </source>
</evidence>
<evidence type="ECO:0000256" key="1">
    <source>
        <dbReference type="SAM" id="MobiDB-lite"/>
    </source>
</evidence>
<reference evidence="3 4" key="2">
    <citation type="journal article" date="2010" name="Stand. Genomic Sci.">
        <title>Complete genome sequence of Desulfohalobium retbaense type strain (HR(100)).</title>
        <authorList>
            <person name="Spring S."/>
            <person name="Nolan M."/>
            <person name="Lapidus A."/>
            <person name="Glavina Del Rio T."/>
            <person name="Copeland A."/>
            <person name="Tice H."/>
            <person name="Cheng J.F."/>
            <person name="Lucas S."/>
            <person name="Land M."/>
            <person name="Chen F."/>
            <person name="Bruce D."/>
            <person name="Goodwin L."/>
            <person name="Pitluck S."/>
            <person name="Ivanova N."/>
            <person name="Mavromatis K."/>
            <person name="Mikhailova N."/>
            <person name="Pati A."/>
            <person name="Chen A."/>
            <person name="Palaniappan K."/>
            <person name="Hauser L."/>
            <person name="Chang Y.J."/>
            <person name="Jeffries C.D."/>
            <person name="Munk C."/>
            <person name="Kiss H."/>
            <person name="Chain P."/>
            <person name="Han C."/>
            <person name="Brettin T."/>
            <person name="Detter J.C."/>
            <person name="Schuler E."/>
            <person name="Goker M."/>
            <person name="Rohde M."/>
            <person name="Bristow J."/>
            <person name="Eisen J.A."/>
            <person name="Markowitz V."/>
            <person name="Hugenholtz P."/>
            <person name="Kyrpides N.C."/>
            <person name="Klenk H.P."/>
        </authorList>
    </citation>
    <scope>NUCLEOTIDE SEQUENCE [LARGE SCALE GENOMIC DNA]</scope>
    <source>
        <strain evidence="3 4">DSM 5692</strain>
    </source>
</reference>
<proteinExistence type="predicted"/>
<keyword evidence="4" id="KW-1185">Reference proteome</keyword>
<protein>
    <submittedName>
        <fullName evidence="3">Uncharacterized protein</fullName>
    </submittedName>
</protein>
<evidence type="ECO:0000256" key="2">
    <source>
        <dbReference type="SAM" id="SignalP"/>
    </source>
</evidence>
<feature type="signal peptide" evidence="2">
    <location>
        <begin position="1"/>
        <end position="26"/>
    </location>
</feature>
<organism evidence="3 4">
    <name type="scientific">Desulfohalobium retbaense (strain ATCC 49708 / DSM 5692 / JCM 16813 / HR100)</name>
    <dbReference type="NCBI Taxonomy" id="485915"/>
    <lineage>
        <taxon>Bacteria</taxon>
        <taxon>Pseudomonadati</taxon>
        <taxon>Thermodesulfobacteriota</taxon>
        <taxon>Desulfovibrionia</taxon>
        <taxon>Desulfovibrionales</taxon>
        <taxon>Desulfohalobiaceae</taxon>
        <taxon>Desulfohalobium</taxon>
    </lineage>
</organism>
<dbReference type="RefSeq" id="WP_015752804.1">
    <property type="nucleotide sequence ID" value="NC_013223.1"/>
</dbReference>